<dbReference type="AlphaFoldDB" id="A0A6A5YRB1"/>
<dbReference type="Proteomes" id="UP000799770">
    <property type="component" value="Unassembled WGS sequence"/>
</dbReference>
<proteinExistence type="predicted"/>
<organism evidence="2 3">
    <name type="scientific">Lophiotrema nucula</name>
    <dbReference type="NCBI Taxonomy" id="690887"/>
    <lineage>
        <taxon>Eukaryota</taxon>
        <taxon>Fungi</taxon>
        <taxon>Dikarya</taxon>
        <taxon>Ascomycota</taxon>
        <taxon>Pezizomycotina</taxon>
        <taxon>Dothideomycetes</taxon>
        <taxon>Pleosporomycetidae</taxon>
        <taxon>Pleosporales</taxon>
        <taxon>Lophiotremataceae</taxon>
        <taxon>Lophiotrema</taxon>
    </lineage>
</organism>
<name>A0A6A5YRB1_9PLEO</name>
<protein>
    <submittedName>
        <fullName evidence="2">Uncharacterized protein</fullName>
    </submittedName>
</protein>
<feature type="region of interest" description="Disordered" evidence="1">
    <location>
        <begin position="1"/>
        <end position="30"/>
    </location>
</feature>
<feature type="region of interest" description="Disordered" evidence="1">
    <location>
        <begin position="173"/>
        <end position="206"/>
    </location>
</feature>
<evidence type="ECO:0000313" key="2">
    <source>
        <dbReference type="EMBL" id="KAF2109642.1"/>
    </source>
</evidence>
<accession>A0A6A5YRB1</accession>
<gene>
    <name evidence="2" type="ORF">BDV96DRAFT_585071</name>
</gene>
<keyword evidence="3" id="KW-1185">Reference proteome</keyword>
<feature type="compositionally biased region" description="Polar residues" evidence="1">
    <location>
        <begin position="173"/>
        <end position="190"/>
    </location>
</feature>
<evidence type="ECO:0000256" key="1">
    <source>
        <dbReference type="SAM" id="MobiDB-lite"/>
    </source>
</evidence>
<evidence type="ECO:0000313" key="3">
    <source>
        <dbReference type="Proteomes" id="UP000799770"/>
    </source>
</evidence>
<dbReference type="EMBL" id="ML977341">
    <property type="protein sequence ID" value="KAF2109642.1"/>
    <property type="molecule type" value="Genomic_DNA"/>
</dbReference>
<feature type="compositionally biased region" description="Low complexity" evidence="1">
    <location>
        <begin position="191"/>
        <end position="201"/>
    </location>
</feature>
<reference evidence="2" key="1">
    <citation type="journal article" date="2020" name="Stud. Mycol.">
        <title>101 Dothideomycetes genomes: a test case for predicting lifestyles and emergence of pathogens.</title>
        <authorList>
            <person name="Haridas S."/>
            <person name="Albert R."/>
            <person name="Binder M."/>
            <person name="Bloem J."/>
            <person name="Labutti K."/>
            <person name="Salamov A."/>
            <person name="Andreopoulos B."/>
            <person name="Baker S."/>
            <person name="Barry K."/>
            <person name="Bills G."/>
            <person name="Bluhm B."/>
            <person name="Cannon C."/>
            <person name="Castanera R."/>
            <person name="Culley D."/>
            <person name="Daum C."/>
            <person name="Ezra D."/>
            <person name="Gonzalez J."/>
            <person name="Henrissat B."/>
            <person name="Kuo A."/>
            <person name="Liang C."/>
            <person name="Lipzen A."/>
            <person name="Lutzoni F."/>
            <person name="Magnuson J."/>
            <person name="Mondo S."/>
            <person name="Nolan M."/>
            <person name="Ohm R."/>
            <person name="Pangilinan J."/>
            <person name="Park H.-J."/>
            <person name="Ramirez L."/>
            <person name="Alfaro M."/>
            <person name="Sun H."/>
            <person name="Tritt A."/>
            <person name="Yoshinaga Y."/>
            <person name="Zwiers L.-H."/>
            <person name="Turgeon B."/>
            <person name="Goodwin S."/>
            <person name="Spatafora J."/>
            <person name="Crous P."/>
            <person name="Grigoriev I."/>
        </authorList>
    </citation>
    <scope>NUCLEOTIDE SEQUENCE</scope>
    <source>
        <strain evidence="2">CBS 627.86</strain>
    </source>
</reference>
<dbReference type="OrthoDB" id="3795687at2759"/>
<sequence length="260" mass="28435">MSENVATRAEDCETGEQCEDQMTHDSRLSSTSPPFALIAIVVTTKSFLERPERRRPKRLNFDSSVRRPNGALVVSAGVTIPNDLHLDRGHVVLLAGTSKPPSPTFEFYTFDVSSEAGQSITPWFGRTKQQPEGYDRNSFPLAVDEAEKVDAMFTIMANGVGDPKVVVPETSATLQSTSLQGQTPQLSRANTPASPTTPTTPDISNSVGWLSDDFLGSLKLNKNGKLVGYHSQWLRKDLEVEARRQAKARGITFGASQGRR</sequence>